<dbReference type="PANTHER" id="PTHR11927">
    <property type="entry name" value="GALACTOSIDE 2-L-FUCOSYLTRANSFERASE"/>
    <property type="match status" value="1"/>
</dbReference>
<proteinExistence type="predicted"/>
<dbReference type="RefSeq" id="WP_171737831.1">
    <property type="nucleotide sequence ID" value="NZ_CP053435.1"/>
</dbReference>
<name>A0A6M5Y2I5_9BACT</name>
<reference evidence="3 4" key="1">
    <citation type="submission" date="2020-05" db="EMBL/GenBank/DDBJ databases">
        <title>Genome sequencing of Spirosoma sp. TS118.</title>
        <authorList>
            <person name="Lee J.-H."/>
            <person name="Jeong S."/>
            <person name="Zhao L."/>
            <person name="Jung J.-H."/>
            <person name="Kim M.-K."/>
            <person name="Lim S."/>
        </authorList>
    </citation>
    <scope>NUCLEOTIDE SEQUENCE [LARGE SCALE GENOMIC DNA]</scope>
    <source>
        <strain evidence="3 4">TS118</strain>
    </source>
</reference>
<dbReference type="InterPro" id="IPR002516">
    <property type="entry name" value="Glyco_trans_11"/>
</dbReference>
<dbReference type="Pfam" id="PF01531">
    <property type="entry name" value="Glyco_transf_11"/>
    <property type="match status" value="1"/>
</dbReference>
<dbReference type="GO" id="GO:0008107">
    <property type="term" value="F:galactoside 2-alpha-L-fucosyltransferase activity"/>
    <property type="evidence" value="ECO:0007669"/>
    <property type="project" value="InterPro"/>
</dbReference>
<dbReference type="EMBL" id="CP053435">
    <property type="protein sequence ID" value="QJW87999.1"/>
    <property type="molecule type" value="Genomic_DNA"/>
</dbReference>
<evidence type="ECO:0000256" key="1">
    <source>
        <dbReference type="ARBA" id="ARBA00022676"/>
    </source>
</evidence>
<keyword evidence="4" id="KW-1185">Reference proteome</keyword>
<dbReference type="PANTHER" id="PTHR11927:SF9">
    <property type="entry name" value="L-FUCOSYLTRANSFERASE"/>
    <property type="match status" value="1"/>
</dbReference>
<dbReference type="GO" id="GO:0016020">
    <property type="term" value="C:membrane"/>
    <property type="evidence" value="ECO:0007669"/>
    <property type="project" value="InterPro"/>
</dbReference>
<dbReference type="GO" id="GO:0005975">
    <property type="term" value="P:carbohydrate metabolic process"/>
    <property type="evidence" value="ECO:0007669"/>
    <property type="project" value="InterPro"/>
</dbReference>
<evidence type="ECO:0000313" key="3">
    <source>
        <dbReference type="EMBL" id="QJW87999.1"/>
    </source>
</evidence>
<evidence type="ECO:0000313" key="4">
    <source>
        <dbReference type="Proteomes" id="UP000502756"/>
    </source>
</evidence>
<dbReference type="AlphaFoldDB" id="A0A6M5Y2I5"/>
<evidence type="ECO:0008006" key="5">
    <source>
        <dbReference type="Google" id="ProtNLM"/>
    </source>
</evidence>
<dbReference type="KEGG" id="stae:HNV11_00730"/>
<sequence length="202" mass="23262">MSTWPGSAVMLLHEPLDFTCRDKQFIEYAQQKRIVATNWLFRDYANFHKHADTLRAYFEPETGVRKKVETYLSTLRASRSILVGVHIRRGDYRQWQNGKYCYPDAVYAQLMQSIVDLYGHDRVGFVLCSNEPINEENFRQFNVAIPRNTFIEELTLLSGCDQIIGPPSSFSGWASFVGNTPLYHIIDYTKPLSATSFEVTMG</sequence>
<keyword evidence="1" id="KW-0328">Glycosyltransferase</keyword>
<keyword evidence="2" id="KW-0808">Transferase</keyword>
<dbReference type="Proteomes" id="UP000502756">
    <property type="component" value="Chromosome"/>
</dbReference>
<organism evidence="3 4">
    <name type="scientific">Spirosoma taeanense</name>
    <dbReference type="NCBI Taxonomy" id="2735870"/>
    <lineage>
        <taxon>Bacteria</taxon>
        <taxon>Pseudomonadati</taxon>
        <taxon>Bacteroidota</taxon>
        <taxon>Cytophagia</taxon>
        <taxon>Cytophagales</taxon>
        <taxon>Cytophagaceae</taxon>
        <taxon>Spirosoma</taxon>
    </lineage>
</organism>
<gene>
    <name evidence="3" type="ORF">HNV11_00730</name>
</gene>
<accession>A0A6M5Y2I5</accession>
<evidence type="ECO:0000256" key="2">
    <source>
        <dbReference type="ARBA" id="ARBA00022679"/>
    </source>
</evidence>
<protein>
    <recommendedName>
        <fullName evidence="5">Glycosyl transferase family 11</fullName>
    </recommendedName>
</protein>